<name>M3UWU4_GORML</name>
<dbReference type="InterPro" id="IPR053779">
    <property type="entry name" value="GlpR"/>
</dbReference>
<evidence type="ECO:0000256" key="2">
    <source>
        <dbReference type="SAM" id="Phobius"/>
    </source>
</evidence>
<keyword evidence="2" id="KW-0812">Transmembrane</keyword>
<comment type="caution">
    <text evidence="3">The sequence shown here is derived from an EMBL/GenBank/DDBJ whole genome shotgun (WGS) entry which is preliminary data.</text>
</comment>
<dbReference type="RefSeq" id="WP_008378972.1">
    <property type="nucleotide sequence ID" value="NZ_BAOP01000015.1"/>
</dbReference>
<feature type="compositionally biased region" description="Acidic residues" evidence="1">
    <location>
        <begin position="219"/>
        <end position="230"/>
    </location>
</feature>
<evidence type="ECO:0000313" key="4">
    <source>
        <dbReference type="Proteomes" id="UP000035009"/>
    </source>
</evidence>
<keyword evidence="2" id="KW-1133">Transmembrane helix</keyword>
<dbReference type="STRING" id="410332.SAMN04488550_1100"/>
<dbReference type="OrthoDB" id="3696421at2"/>
<reference evidence="3 4" key="1">
    <citation type="submission" date="2013-02" db="EMBL/GenBank/DDBJ databases">
        <title>Whole genome shotgun sequence of Gordonia malaquae NBRC 108250.</title>
        <authorList>
            <person name="Yoshida I."/>
            <person name="Hosoyama A."/>
            <person name="Tsuchikane K."/>
            <person name="Ando Y."/>
            <person name="Baba S."/>
            <person name="Ohji S."/>
            <person name="Hamada M."/>
            <person name="Tamura T."/>
            <person name="Yamazoe A."/>
            <person name="Yamazaki S."/>
            <person name="Fujita N."/>
        </authorList>
    </citation>
    <scope>NUCLEOTIDE SEQUENCE [LARGE SCALE GENOMIC DNA]</scope>
    <source>
        <strain evidence="3 4">NBRC 108250</strain>
    </source>
</reference>
<evidence type="ECO:0008006" key="5">
    <source>
        <dbReference type="Google" id="ProtNLM"/>
    </source>
</evidence>
<dbReference type="eggNOG" id="ENOG50334B8">
    <property type="taxonomic scope" value="Bacteria"/>
</dbReference>
<feature type="transmembrane region" description="Helical" evidence="2">
    <location>
        <begin position="266"/>
        <end position="284"/>
    </location>
</feature>
<evidence type="ECO:0000256" key="1">
    <source>
        <dbReference type="SAM" id="MobiDB-lite"/>
    </source>
</evidence>
<feature type="compositionally biased region" description="Basic residues" evidence="1">
    <location>
        <begin position="42"/>
        <end position="58"/>
    </location>
</feature>
<feature type="transmembrane region" description="Helical" evidence="2">
    <location>
        <begin position="290"/>
        <end position="310"/>
    </location>
</feature>
<gene>
    <name evidence="3" type="ORF">GM1_015_00110</name>
</gene>
<dbReference type="Proteomes" id="UP000035009">
    <property type="component" value="Unassembled WGS sequence"/>
</dbReference>
<sequence length="395" mass="43096">MPNSSVLWVFLIVVWLFVLVPMVLRGRPEARKSTATAAQTRVVHRGGSRGAAARRRATQARSTRAEGAAKRLAERKAAAEAASESTDDAVDETPDDLVTDADAEVLDAEIVDDETVDDATDAAADVDSDVLDAEIDETGTDDAAVDETDLDEAADEKPVTLRAEAESPLEVTDVFEPVGVDVVDIDRAQAARADVVTPHDEDDDLDDSDAAFDILDDEEDVESAEAEADDNDHVAPTPRAMRGTGGYGPGRAQDYDEASYRERRRVLATLTVLTTAAIVSAFFIQPLGYVAAGVMVAVFAMYLVFLRRAVRADQIRHAQRMARQRRRRAEDERVERVHAEPGYVAPPARLRRPGGAIVLEIDDGDPAFEHLPTYDFAYREDYGTDYDDVAHRTAV</sequence>
<feature type="transmembrane region" description="Helical" evidence="2">
    <location>
        <begin position="6"/>
        <end position="24"/>
    </location>
</feature>
<dbReference type="EMBL" id="BAOP01000015">
    <property type="protein sequence ID" value="GAC80137.1"/>
    <property type="molecule type" value="Genomic_DNA"/>
</dbReference>
<keyword evidence="4" id="KW-1185">Reference proteome</keyword>
<dbReference type="AlphaFoldDB" id="M3UWU4"/>
<feature type="region of interest" description="Disordered" evidence="1">
    <location>
        <begin position="219"/>
        <end position="253"/>
    </location>
</feature>
<proteinExistence type="predicted"/>
<evidence type="ECO:0000313" key="3">
    <source>
        <dbReference type="EMBL" id="GAC80137.1"/>
    </source>
</evidence>
<keyword evidence="2" id="KW-0472">Membrane</keyword>
<accession>M3UWU4</accession>
<organism evidence="3 4">
    <name type="scientific">Gordonia malaquae NBRC 108250</name>
    <dbReference type="NCBI Taxonomy" id="1223542"/>
    <lineage>
        <taxon>Bacteria</taxon>
        <taxon>Bacillati</taxon>
        <taxon>Actinomycetota</taxon>
        <taxon>Actinomycetes</taxon>
        <taxon>Mycobacteriales</taxon>
        <taxon>Gordoniaceae</taxon>
        <taxon>Gordonia</taxon>
    </lineage>
</organism>
<feature type="region of interest" description="Disordered" evidence="1">
    <location>
        <begin position="29"/>
        <end position="68"/>
    </location>
</feature>
<dbReference type="NCBIfam" id="NF045516">
    <property type="entry name" value="GlpR"/>
    <property type="match status" value="1"/>
</dbReference>
<protein>
    <recommendedName>
        <fullName evidence="5">Transmembrane protein</fullName>
    </recommendedName>
</protein>